<accession>A0ABP9NH61</accession>
<evidence type="ECO:0000256" key="2">
    <source>
        <dbReference type="ARBA" id="ARBA00022741"/>
    </source>
</evidence>
<comment type="caution">
    <text evidence="6">The sequence shown here is derived from an EMBL/GenBank/DDBJ whole genome shotgun (WGS) entry which is preliminary data.</text>
</comment>
<dbReference type="Pfam" id="PF13607">
    <property type="entry name" value="Succ_CoA_lig"/>
    <property type="match status" value="1"/>
</dbReference>
<keyword evidence="7" id="KW-1185">Reference proteome</keyword>
<dbReference type="RefSeq" id="WP_345603615.1">
    <property type="nucleotide sequence ID" value="NZ_BAABJO010000003.1"/>
</dbReference>
<keyword evidence="1 6" id="KW-0436">Ligase</keyword>
<evidence type="ECO:0000259" key="5">
    <source>
        <dbReference type="PROSITE" id="PS50975"/>
    </source>
</evidence>
<evidence type="ECO:0000256" key="3">
    <source>
        <dbReference type="ARBA" id="ARBA00022840"/>
    </source>
</evidence>
<name>A0ABP9NH61_9PSEU</name>
<dbReference type="SUPFAM" id="SSF52210">
    <property type="entry name" value="Succinyl-CoA synthetase domains"/>
    <property type="match status" value="2"/>
</dbReference>
<proteinExistence type="predicted"/>
<dbReference type="InterPro" id="IPR003781">
    <property type="entry name" value="CoA-bd"/>
</dbReference>
<dbReference type="SUPFAM" id="SSF51735">
    <property type="entry name" value="NAD(P)-binding Rossmann-fold domains"/>
    <property type="match status" value="1"/>
</dbReference>
<dbReference type="Gene3D" id="3.30.1490.20">
    <property type="entry name" value="ATP-grasp fold, A domain"/>
    <property type="match status" value="1"/>
</dbReference>
<dbReference type="Pfam" id="PF13380">
    <property type="entry name" value="CoA_binding_2"/>
    <property type="match status" value="1"/>
</dbReference>
<keyword evidence="2 4" id="KW-0547">Nucleotide-binding</keyword>
<gene>
    <name evidence="6" type="ORF">GCM10023320_10460</name>
</gene>
<sequence>MTRGRSTRDAVGTLLDPGSIALVGASADQRKFSGQPLRNLLDAGYPGKVYPVNPRGGEILGVPVLRSIAELPPDVDVALVLVPAAAAVRAVAELAGAGVAVAIVAVSGFAEMGTEEGAALQAELADLARRTGIRILGPNCNGVYRTAVPLPLGYNHTHSQRLPAGRVGLVSHSGAMLGGFVPALARHGHGLSTFVSCGNEADLGLVDIAGHLLEDPDTEVIALILDGVSDGPSFRALARQAAERGKPLVALKLGNSARGSEATQAHSSRLAGAAGAFEAVFAADGVVSVPTLETLALAAAVLADGRMPAHRGVVGASTSGAGAILLADLLSAADLEPPALSPGTAGAMGRTAGFARVLNPFDIGAAGPDTAEQNLRALAGDPAAGTLLFYLTPVPTPQWRIRLAEAIAAVAAAEPRLPIILIGPAPLHEDEEAVYRRARVPVTTSALDAVAVVQALTRPYPPVAASSAPAGAAGGAHSEHDSRLRLATAGIPFPVQELVTTADDAERAAARIGCPVVLKATGSGIAHKSELHLVEVGVPDAAAVRERFADLDRRARALDPDGYQGVLVSELVADGVDVVAGITVDPDLGPFVLVGAGGVLTELIGDVAMAPAPVDEGAARRLLARTRVSRLLDGYRGGPRHDREALVRLLVALSEAAVGIDDLEAIDLNPVRVGVTGALALDALITTRDPAEQGET</sequence>
<dbReference type="PANTHER" id="PTHR43334">
    <property type="entry name" value="ACETATE--COA LIGASE [ADP-FORMING]"/>
    <property type="match status" value="1"/>
</dbReference>
<dbReference type="InterPro" id="IPR011761">
    <property type="entry name" value="ATP-grasp"/>
</dbReference>
<dbReference type="Proteomes" id="UP001500804">
    <property type="component" value="Unassembled WGS sequence"/>
</dbReference>
<feature type="domain" description="ATP-grasp" evidence="5">
    <location>
        <begin position="483"/>
        <end position="524"/>
    </location>
</feature>
<dbReference type="SUPFAM" id="SSF56059">
    <property type="entry name" value="Glutathione synthetase ATP-binding domain-like"/>
    <property type="match status" value="1"/>
</dbReference>
<evidence type="ECO:0000313" key="6">
    <source>
        <dbReference type="EMBL" id="GAA5114010.1"/>
    </source>
</evidence>
<evidence type="ECO:0000313" key="7">
    <source>
        <dbReference type="Proteomes" id="UP001500804"/>
    </source>
</evidence>
<evidence type="ECO:0000256" key="1">
    <source>
        <dbReference type="ARBA" id="ARBA00022598"/>
    </source>
</evidence>
<dbReference type="Gene3D" id="3.40.50.720">
    <property type="entry name" value="NAD(P)-binding Rossmann-like Domain"/>
    <property type="match status" value="1"/>
</dbReference>
<dbReference type="GO" id="GO:0016874">
    <property type="term" value="F:ligase activity"/>
    <property type="evidence" value="ECO:0007669"/>
    <property type="project" value="UniProtKB-KW"/>
</dbReference>
<organism evidence="6 7">
    <name type="scientific">Pseudonocardia adelaidensis</name>
    <dbReference type="NCBI Taxonomy" id="648754"/>
    <lineage>
        <taxon>Bacteria</taxon>
        <taxon>Bacillati</taxon>
        <taxon>Actinomycetota</taxon>
        <taxon>Actinomycetes</taxon>
        <taxon>Pseudonocardiales</taxon>
        <taxon>Pseudonocardiaceae</taxon>
        <taxon>Pseudonocardia</taxon>
    </lineage>
</organism>
<keyword evidence="3 4" id="KW-0067">ATP-binding</keyword>
<dbReference type="PROSITE" id="PS50975">
    <property type="entry name" value="ATP_GRASP"/>
    <property type="match status" value="1"/>
</dbReference>
<reference evidence="7" key="1">
    <citation type="journal article" date="2019" name="Int. J. Syst. Evol. Microbiol.">
        <title>The Global Catalogue of Microorganisms (GCM) 10K type strain sequencing project: providing services to taxonomists for standard genome sequencing and annotation.</title>
        <authorList>
            <consortium name="The Broad Institute Genomics Platform"/>
            <consortium name="The Broad Institute Genome Sequencing Center for Infectious Disease"/>
            <person name="Wu L."/>
            <person name="Ma J."/>
        </authorList>
    </citation>
    <scope>NUCLEOTIDE SEQUENCE [LARGE SCALE GENOMIC DNA]</scope>
    <source>
        <strain evidence="7">JCM 18302</strain>
    </source>
</reference>
<dbReference type="InterPro" id="IPR036291">
    <property type="entry name" value="NAD(P)-bd_dom_sf"/>
</dbReference>
<evidence type="ECO:0000256" key="4">
    <source>
        <dbReference type="PROSITE-ProRule" id="PRU00409"/>
    </source>
</evidence>
<protein>
    <submittedName>
        <fullName evidence="6">Acetate--CoA ligase family protein</fullName>
    </submittedName>
</protein>
<dbReference type="PANTHER" id="PTHR43334:SF1">
    <property type="entry name" value="3-HYDROXYPROPIONATE--COA LIGASE [ADP-FORMING]"/>
    <property type="match status" value="1"/>
</dbReference>
<dbReference type="SMART" id="SM00881">
    <property type="entry name" value="CoA_binding"/>
    <property type="match status" value="1"/>
</dbReference>
<dbReference type="InterPro" id="IPR032875">
    <property type="entry name" value="Succ_CoA_lig_flav_dom"/>
</dbReference>
<dbReference type="EMBL" id="BAABJO010000003">
    <property type="protein sequence ID" value="GAA5114010.1"/>
    <property type="molecule type" value="Genomic_DNA"/>
</dbReference>
<dbReference type="Gene3D" id="3.30.470.20">
    <property type="entry name" value="ATP-grasp fold, B domain"/>
    <property type="match status" value="1"/>
</dbReference>
<dbReference type="InterPro" id="IPR013815">
    <property type="entry name" value="ATP_grasp_subdomain_1"/>
</dbReference>
<dbReference type="Pfam" id="PF13549">
    <property type="entry name" value="ATP-grasp_5"/>
    <property type="match status" value="1"/>
</dbReference>
<dbReference type="Gene3D" id="3.40.50.261">
    <property type="entry name" value="Succinyl-CoA synthetase domains"/>
    <property type="match status" value="2"/>
</dbReference>
<dbReference type="InterPro" id="IPR051538">
    <property type="entry name" value="Acyl-CoA_Synth/Transferase"/>
</dbReference>
<dbReference type="InterPro" id="IPR016102">
    <property type="entry name" value="Succinyl-CoA_synth-like"/>
</dbReference>